<feature type="active site" description="Proton donor/acceptor" evidence="6">
    <location>
        <position position="274"/>
    </location>
</feature>
<comment type="cofactor">
    <cofactor evidence="8">
        <name>a divalent metal cation</name>
        <dbReference type="ChEBI" id="CHEBI:60240"/>
    </cofactor>
    <text evidence="8">Binds 1 divalent metal cation per subunit.</text>
</comment>
<proteinExistence type="inferred from homology"/>
<gene>
    <name evidence="10" type="ORF">NS226_12935</name>
</gene>
<feature type="binding site" evidence="7">
    <location>
        <position position="226"/>
    </location>
    <ligand>
        <name>substrate</name>
    </ligand>
</feature>
<name>A0A175R942_9HYPH</name>
<dbReference type="GO" id="GO:0046872">
    <property type="term" value="F:metal ion binding"/>
    <property type="evidence" value="ECO:0007669"/>
    <property type="project" value="UniProtKB-KW"/>
</dbReference>
<feature type="binding site" evidence="7">
    <location>
        <begin position="218"/>
        <end position="219"/>
    </location>
    <ligand>
        <name>substrate</name>
    </ligand>
</feature>
<evidence type="ECO:0000256" key="4">
    <source>
        <dbReference type="ARBA" id="ARBA00023277"/>
    </source>
</evidence>
<feature type="binding site" evidence="8">
    <location>
        <position position="130"/>
    </location>
    <ligand>
        <name>Zn(2+)</name>
        <dbReference type="ChEBI" id="CHEBI:29105"/>
    </ligand>
</feature>
<feature type="domain" description="Amidohydrolase-related" evidence="9">
    <location>
        <begin position="53"/>
        <end position="377"/>
    </location>
</feature>
<dbReference type="InterPro" id="IPR032466">
    <property type="entry name" value="Metal_Hydrolase"/>
</dbReference>
<dbReference type="Proteomes" id="UP000078272">
    <property type="component" value="Unassembled WGS sequence"/>
</dbReference>
<dbReference type="EMBL" id="LDPZ01000024">
    <property type="protein sequence ID" value="KTQ95101.1"/>
    <property type="molecule type" value="Genomic_DNA"/>
</dbReference>
<dbReference type="Gene3D" id="3.20.20.140">
    <property type="entry name" value="Metal-dependent hydrolases"/>
    <property type="match status" value="1"/>
</dbReference>
<evidence type="ECO:0000256" key="2">
    <source>
        <dbReference type="ARBA" id="ARBA00022723"/>
    </source>
</evidence>
<dbReference type="STRING" id="401562.NS365_21775"/>
<keyword evidence="2 8" id="KW-0479">Metal-binding</keyword>
<evidence type="ECO:0000256" key="1">
    <source>
        <dbReference type="ARBA" id="ARBA00010716"/>
    </source>
</evidence>
<dbReference type="InterPro" id="IPR011059">
    <property type="entry name" value="Metal-dep_hydrolase_composite"/>
</dbReference>
<keyword evidence="3 5" id="KW-0378">Hydrolase</keyword>
<evidence type="ECO:0000313" key="10">
    <source>
        <dbReference type="EMBL" id="KTQ95101.1"/>
    </source>
</evidence>
<evidence type="ECO:0000256" key="7">
    <source>
        <dbReference type="PIRSR" id="PIRSR038994-2"/>
    </source>
</evidence>
<dbReference type="PATRIC" id="fig|401562.3.peg.2158"/>
<organism evidence="10 11">
    <name type="scientific">Aureimonas ureilytica</name>
    <dbReference type="NCBI Taxonomy" id="401562"/>
    <lineage>
        <taxon>Bacteria</taxon>
        <taxon>Pseudomonadati</taxon>
        <taxon>Pseudomonadota</taxon>
        <taxon>Alphaproteobacteria</taxon>
        <taxon>Hyphomicrobiales</taxon>
        <taxon>Aurantimonadaceae</taxon>
        <taxon>Aureimonas</taxon>
    </lineage>
</organism>
<dbReference type="InterPro" id="IPR003764">
    <property type="entry name" value="GlcNAc_6-P_deAcase"/>
</dbReference>
<accession>A0A175R942</accession>
<dbReference type="PANTHER" id="PTHR11113">
    <property type="entry name" value="N-ACETYLGLUCOSAMINE-6-PHOSPHATE DEACETYLASE"/>
    <property type="match status" value="1"/>
</dbReference>
<feature type="binding site" evidence="8">
    <location>
        <position position="194"/>
    </location>
    <ligand>
        <name>Zn(2+)</name>
        <dbReference type="ChEBI" id="CHEBI:29105"/>
    </ligand>
</feature>
<dbReference type="NCBIfam" id="TIGR00221">
    <property type="entry name" value="nagA"/>
    <property type="match status" value="1"/>
</dbReference>
<dbReference type="AlphaFoldDB" id="A0A175R942"/>
<dbReference type="Gene3D" id="2.30.40.10">
    <property type="entry name" value="Urease, subunit C, domain 1"/>
    <property type="match status" value="1"/>
</dbReference>
<evidence type="ECO:0000256" key="5">
    <source>
        <dbReference type="PIRNR" id="PIRNR038994"/>
    </source>
</evidence>
<dbReference type="PIRSF" id="PIRSF038994">
    <property type="entry name" value="NagA"/>
    <property type="match status" value="1"/>
</dbReference>
<dbReference type="CDD" id="cd00854">
    <property type="entry name" value="NagA"/>
    <property type="match status" value="1"/>
</dbReference>
<evidence type="ECO:0000313" key="11">
    <source>
        <dbReference type="Proteomes" id="UP000078272"/>
    </source>
</evidence>
<feature type="binding site" evidence="7">
    <location>
        <position position="250"/>
    </location>
    <ligand>
        <name>substrate</name>
    </ligand>
</feature>
<dbReference type="InterPro" id="IPR006680">
    <property type="entry name" value="Amidohydro-rel"/>
</dbReference>
<evidence type="ECO:0000256" key="3">
    <source>
        <dbReference type="ARBA" id="ARBA00022801"/>
    </source>
</evidence>
<dbReference type="RefSeq" id="WP_058635337.1">
    <property type="nucleotide sequence ID" value="NZ_LDPZ01000024.1"/>
</dbReference>
<sequence>MSRFAISGIDIFDGVRTLRNAALIVRDGLIEALQEEPITDPDVTVEYGDGGVIAPGFVDIQVNGGGGVLLNDQPTIDGVRAICAAHRTFGTTYLLPTVITDREEVTFAAIEAVRKAMSEGVPGCGGIHVEGPFIALKRKGAHDAACVRAMSDEDVAKLCAVDVRPFLITVATESVRPDQIAKLVQAGIRVSIGHCDGSYEDVQAAIAAGASCVTHLFNAMSQLGHRAPGVVGAALDSPDVWTSIIADGHHVHPAMVDLALRAKKGENRMIAISDAMPTVGSAGNVFDLGGRRATREGGRLTLDDGTLAGCDISLHDAVRYLVDTTGIAREEALRMATANPARFLGISDSRGFLRPGMSADFVWLQPDLSLGRVWIAGRE</sequence>
<dbReference type="SUPFAM" id="SSF51556">
    <property type="entry name" value="Metallo-dependent hydrolases"/>
    <property type="match status" value="1"/>
</dbReference>
<keyword evidence="4 5" id="KW-0119">Carbohydrate metabolism</keyword>
<feature type="binding site" evidence="7">
    <location>
        <begin position="307"/>
        <end position="309"/>
    </location>
    <ligand>
        <name>substrate</name>
    </ligand>
</feature>
<comment type="similarity">
    <text evidence="1 5">Belongs to the metallo-dependent hydrolases superfamily. NagA family.</text>
</comment>
<protein>
    <submittedName>
        <fullName evidence="10">N-acetylglucosamine-6-phosphate deacetylase</fullName>
    </submittedName>
</protein>
<evidence type="ECO:0000256" key="8">
    <source>
        <dbReference type="PIRSR" id="PIRSR038994-3"/>
    </source>
</evidence>
<dbReference type="GO" id="GO:0006046">
    <property type="term" value="P:N-acetylglucosamine catabolic process"/>
    <property type="evidence" value="ECO:0007669"/>
    <property type="project" value="TreeGrafter"/>
</dbReference>
<dbReference type="GO" id="GO:0008448">
    <property type="term" value="F:N-acetylglucosamine-6-phosphate deacetylase activity"/>
    <property type="evidence" value="ECO:0007669"/>
    <property type="project" value="InterPro"/>
</dbReference>
<comment type="caution">
    <text evidence="10">The sequence shown here is derived from an EMBL/GenBank/DDBJ whole genome shotgun (WGS) entry which is preliminary data.</text>
</comment>
<feature type="binding site" evidence="8">
    <location>
        <position position="215"/>
    </location>
    <ligand>
        <name>Zn(2+)</name>
        <dbReference type="ChEBI" id="CHEBI:29105"/>
    </ligand>
</feature>
<evidence type="ECO:0000259" key="9">
    <source>
        <dbReference type="Pfam" id="PF01979"/>
    </source>
</evidence>
<dbReference type="Pfam" id="PF01979">
    <property type="entry name" value="Amidohydro_1"/>
    <property type="match status" value="1"/>
</dbReference>
<evidence type="ECO:0000256" key="6">
    <source>
        <dbReference type="PIRSR" id="PIRSR038994-1"/>
    </source>
</evidence>
<dbReference type="SUPFAM" id="SSF51338">
    <property type="entry name" value="Composite domain of metallo-dependent hydrolases"/>
    <property type="match status" value="1"/>
</dbReference>
<reference evidence="10 11" key="1">
    <citation type="journal article" date="2016" name="Front. Microbiol.">
        <title>Genomic Resource of Rice Seed Associated Bacteria.</title>
        <authorList>
            <person name="Midha S."/>
            <person name="Bansal K."/>
            <person name="Sharma S."/>
            <person name="Kumar N."/>
            <person name="Patil P.P."/>
            <person name="Chaudhry V."/>
            <person name="Patil P.B."/>
        </authorList>
    </citation>
    <scope>NUCLEOTIDE SEQUENCE [LARGE SCALE GENOMIC DNA]</scope>
    <source>
        <strain evidence="10 11">NS226</strain>
    </source>
</reference>
<feature type="binding site" evidence="7">
    <location>
        <position position="141"/>
    </location>
    <ligand>
        <name>substrate</name>
    </ligand>
</feature>
<dbReference type="PANTHER" id="PTHR11113:SF14">
    <property type="entry name" value="N-ACETYLGLUCOSAMINE-6-PHOSPHATE DEACETYLASE"/>
    <property type="match status" value="1"/>
</dbReference>